<evidence type="ECO:0000313" key="2">
    <source>
        <dbReference type="Proteomes" id="UP000002194"/>
    </source>
</evidence>
<dbReference type="Proteomes" id="UP000002194">
    <property type="component" value="Chromosome"/>
</dbReference>
<sequence length="32" mass="3721">MNRQEARTARCGPFHYLSEWLDAFQGALPVKQ</sequence>
<dbReference type="EnsemblBacteria" id="AAS95491">
    <property type="protein sequence ID" value="AAS95491"/>
    <property type="gene ID" value="DVU_1011"/>
</dbReference>
<dbReference type="STRING" id="882.DVU_1011"/>
<dbReference type="HOGENOM" id="CLU_3389126_0_0_7"/>
<name>Q72DB8_NITV2</name>
<gene>
    <name evidence="1" type="ordered locus">DVU_1011</name>
</gene>
<dbReference type="KEGG" id="dvu:DVU_1011"/>
<accession>Q72DB8</accession>
<keyword evidence="2" id="KW-1185">Reference proteome</keyword>
<reference evidence="1 2" key="1">
    <citation type="journal article" date="2004" name="Nat. Biotechnol.">
        <title>The genome sequence of the anaerobic, sulfate-reducing bacterium Desulfovibrio vulgaris Hildenborough.</title>
        <authorList>
            <person name="Heidelberg J.F."/>
            <person name="Seshadri R."/>
            <person name="Haveman S.A."/>
            <person name="Hemme C.L."/>
            <person name="Paulsen I.T."/>
            <person name="Kolonay J.F."/>
            <person name="Eisen J.A."/>
            <person name="Ward N."/>
            <person name="Methe B."/>
            <person name="Brinkac L.M."/>
            <person name="Daugherty S.C."/>
            <person name="Deboy R.T."/>
            <person name="Dodson R.J."/>
            <person name="Durkin A.S."/>
            <person name="Madupu R."/>
            <person name="Nelson W.C."/>
            <person name="Sullivan S.A."/>
            <person name="Fouts D."/>
            <person name="Haft D.H."/>
            <person name="Selengut J."/>
            <person name="Peterson J.D."/>
            <person name="Davidsen T.M."/>
            <person name="Zafar N."/>
            <person name="Zhou L."/>
            <person name="Radune D."/>
            <person name="Dimitrov G."/>
            <person name="Hance M."/>
            <person name="Tran K."/>
            <person name="Khouri H."/>
            <person name="Gill J."/>
            <person name="Utterback T.R."/>
            <person name="Feldblyum T.V."/>
            <person name="Wall J.D."/>
            <person name="Voordouw G."/>
            <person name="Fraser C.M."/>
        </authorList>
    </citation>
    <scope>NUCLEOTIDE SEQUENCE [LARGE SCALE GENOMIC DNA]</scope>
    <source>
        <strain evidence="2">ATCC 29579 / DSM 644 / NCIMB 8303 / VKM B-1760 / Hildenborough</strain>
    </source>
</reference>
<proteinExistence type="predicted"/>
<evidence type="ECO:0000313" key="1">
    <source>
        <dbReference type="EMBL" id="AAS95491.1"/>
    </source>
</evidence>
<dbReference type="EMBL" id="AE017285">
    <property type="protein sequence ID" value="AAS95491.1"/>
    <property type="molecule type" value="Genomic_DNA"/>
</dbReference>
<organism evidence="1 2">
    <name type="scientific">Nitratidesulfovibrio vulgaris (strain ATCC 29579 / DSM 644 / CCUG 34227 / NCIMB 8303 / VKM B-1760 / Hildenborough)</name>
    <name type="common">Desulfovibrio vulgaris</name>
    <dbReference type="NCBI Taxonomy" id="882"/>
    <lineage>
        <taxon>Bacteria</taxon>
        <taxon>Pseudomonadati</taxon>
        <taxon>Thermodesulfobacteriota</taxon>
        <taxon>Desulfovibrionia</taxon>
        <taxon>Desulfovibrionales</taxon>
        <taxon>Desulfovibrionaceae</taxon>
        <taxon>Nitratidesulfovibrio</taxon>
    </lineage>
</organism>
<dbReference type="AlphaFoldDB" id="Q72DB8"/>
<protein>
    <submittedName>
        <fullName evidence="1">Uncharacterized protein</fullName>
    </submittedName>
</protein>
<dbReference type="PaxDb" id="882-DVU_1011"/>